<name>A0ACB8R1N9_9AGAM</name>
<organism evidence="1 2">
    <name type="scientific">Auriscalpium vulgare</name>
    <dbReference type="NCBI Taxonomy" id="40419"/>
    <lineage>
        <taxon>Eukaryota</taxon>
        <taxon>Fungi</taxon>
        <taxon>Dikarya</taxon>
        <taxon>Basidiomycota</taxon>
        <taxon>Agaricomycotina</taxon>
        <taxon>Agaricomycetes</taxon>
        <taxon>Russulales</taxon>
        <taxon>Auriscalpiaceae</taxon>
        <taxon>Auriscalpium</taxon>
    </lineage>
</organism>
<sequence>MPGLDSARRYFYGARRAVPGKSSAQRAGVHGAQSILQNTHRVPMQPRRASPARNSIRRAVCSQPRTRRRVASELAAQPLASPTSNVETATRRCVAFCMPGPHRSSNQFPDYPAAITMRGTP</sequence>
<proteinExistence type="predicted"/>
<gene>
    <name evidence="1" type="ORF">FA95DRAFT_1357623</name>
</gene>
<evidence type="ECO:0000313" key="2">
    <source>
        <dbReference type="Proteomes" id="UP000814033"/>
    </source>
</evidence>
<accession>A0ACB8R1N9</accession>
<dbReference type="EMBL" id="MU276696">
    <property type="protein sequence ID" value="KAI0037835.1"/>
    <property type="molecule type" value="Genomic_DNA"/>
</dbReference>
<comment type="caution">
    <text evidence="1">The sequence shown here is derived from an EMBL/GenBank/DDBJ whole genome shotgun (WGS) entry which is preliminary data.</text>
</comment>
<reference evidence="1" key="2">
    <citation type="journal article" date="2022" name="New Phytol.">
        <title>Evolutionary transition to the ectomycorrhizal habit in the genomes of a hyperdiverse lineage of mushroom-forming fungi.</title>
        <authorList>
            <person name="Looney B."/>
            <person name="Miyauchi S."/>
            <person name="Morin E."/>
            <person name="Drula E."/>
            <person name="Courty P.E."/>
            <person name="Kohler A."/>
            <person name="Kuo A."/>
            <person name="LaButti K."/>
            <person name="Pangilinan J."/>
            <person name="Lipzen A."/>
            <person name="Riley R."/>
            <person name="Andreopoulos W."/>
            <person name="He G."/>
            <person name="Johnson J."/>
            <person name="Nolan M."/>
            <person name="Tritt A."/>
            <person name="Barry K.W."/>
            <person name="Grigoriev I.V."/>
            <person name="Nagy L.G."/>
            <person name="Hibbett D."/>
            <person name="Henrissat B."/>
            <person name="Matheny P.B."/>
            <person name="Labbe J."/>
            <person name="Martin F.M."/>
        </authorList>
    </citation>
    <scope>NUCLEOTIDE SEQUENCE</scope>
    <source>
        <strain evidence="1">FP105234-sp</strain>
    </source>
</reference>
<dbReference type="Proteomes" id="UP000814033">
    <property type="component" value="Unassembled WGS sequence"/>
</dbReference>
<keyword evidence="2" id="KW-1185">Reference proteome</keyword>
<reference evidence="1" key="1">
    <citation type="submission" date="2021-02" db="EMBL/GenBank/DDBJ databases">
        <authorList>
            <consortium name="DOE Joint Genome Institute"/>
            <person name="Ahrendt S."/>
            <person name="Looney B.P."/>
            <person name="Miyauchi S."/>
            <person name="Morin E."/>
            <person name="Drula E."/>
            <person name="Courty P.E."/>
            <person name="Chicoki N."/>
            <person name="Fauchery L."/>
            <person name="Kohler A."/>
            <person name="Kuo A."/>
            <person name="Labutti K."/>
            <person name="Pangilinan J."/>
            <person name="Lipzen A."/>
            <person name="Riley R."/>
            <person name="Andreopoulos W."/>
            <person name="He G."/>
            <person name="Johnson J."/>
            <person name="Barry K.W."/>
            <person name="Grigoriev I.V."/>
            <person name="Nagy L."/>
            <person name="Hibbett D."/>
            <person name="Henrissat B."/>
            <person name="Matheny P.B."/>
            <person name="Labbe J."/>
            <person name="Martin F."/>
        </authorList>
    </citation>
    <scope>NUCLEOTIDE SEQUENCE</scope>
    <source>
        <strain evidence="1">FP105234-sp</strain>
    </source>
</reference>
<protein>
    <submittedName>
        <fullName evidence="1">Uncharacterized protein</fullName>
    </submittedName>
</protein>
<evidence type="ECO:0000313" key="1">
    <source>
        <dbReference type="EMBL" id="KAI0037835.1"/>
    </source>
</evidence>